<dbReference type="PROSITE" id="PS50297">
    <property type="entry name" value="ANK_REP_REGION"/>
    <property type="match status" value="3"/>
</dbReference>
<dbReference type="Pfam" id="PF00023">
    <property type="entry name" value="Ank"/>
    <property type="match status" value="1"/>
</dbReference>
<organism evidence="5 6">
    <name type="scientific">Artemia franciscana</name>
    <name type="common">Brine shrimp</name>
    <name type="synonym">Artemia sanfranciscana</name>
    <dbReference type="NCBI Taxonomy" id="6661"/>
    <lineage>
        <taxon>Eukaryota</taxon>
        <taxon>Metazoa</taxon>
        <taxon>Ecdysozoa</taxon>
        <taxon>Arthropoda</taxon>
        <taxon>Crustacea</taxon>
        <taxon>Branchiopoda</taxon>
        <taxon>Anostraca</taxon>
        <taxon>Artemiidae</taxon>
        <taxon>Artemia</taxon>
    </lineage>
</organism>
<evidence type="ECO:0000256" key="3">
    <source>
        <dbReference type="PROSITE-ProRule" id="PRU00023"/>
    </source>
</evidence>
<dbReference type="PROSITE" id="PS50088">
    <property type="entry name" value="ANK_REPEAT"/>
    <property type="match status" value="3"/>
</dbReference>
<feature type="compositionally biased region" description="Polar residues" evidence="4">
    <location>
        <begin position="10"/>
        <end position="20"/>
    </location>
</feature>
<name>A0AA88IH69_ARTSF</name>
<accession>A0AA88IH69</accession>
<dbReference type="SUPFAM" id="SSF48403">
    <property type="entry name" value="Ankyrin repeat"/>
    <property type="match status" value="1"/>
</dbReference>
<dbReference type="InterPro" id="IPR002110">
    <property type="entry name" value="Ankyrin_rpt"/>
</dbReference>
<evidence type="ECO:0000313" key="5">
    <source>
        <dbReference type="EMBL" id="KAK2721822.1"/>
    </source>
</evidence>
<proteinExistence type="predicted"/>
<feature type="repeat" description="ANK" evidence="3">
    <location>
        <begin position="107"/>
        <end position="139"/>
    </location>
</feature>
<evidence type="ECO:0000256" key="4">
    <source>
        <dbReference type="SAM" id="MobiDB-lite"/>
    </source>
</evidence>
<feature type="repeat" description="ANK" evidence="3">
    <location>
        <begin position="140"/>
        <end position="172"/>
    </location>
</feature>
<dbReference type="EMBL" id="JAVRJZ010000006">
    <property type="protein sequence ID" value="KAK2721822.1"/>
    <property type="molecule type" value="Genomic_DNA"/>
</dbReference>
<dbReference type="Gene3D" id="1.25.40.20">
    <property type="entry name" value="Ankyrin repeat-containing domain"/>
    <property type="match status" value="2"/>
</dbReference>
<protein>
    <submittedName>
        <fullName evidence="5">Uncharacterized protein</fullName>
    </submittedName>
</protein>
<gene>
    <name evidence="5" type="ORF">QYM36_003962</name>
</gene>
<feature type="repeat" description="ANK" evidence="3">
    <location>
        <begin position="74"/>
        <end position="106"/>
    </location>
</feature>
<sequence>MENRREPPGTRTNSESSGFESQPKPALTNLQRGNVKTAPVINEPVEETIHHRAGQGEILEPDLPGIDLNEKDVNGLTPLMWAAAHGQAPTLSLLLAKGADPNIKSDTGETALHYGASSGHHEVVRLLLQTKIDVDPVDEAGNTPLYFAAIGNYTHTVQELLSHGADLVRKNHFGETPYEVAITKGSGL</sequence>
<dbReference type="Pfam" id="PF12796">
    <property type="entry name" value="Ank_2"/>
    <property type="match status" value="1"/>
</dbReference>
<keyword evidence="1" id="KW-0677">Repeat</keyword>
<feature type="non-terminal residue" evidence="5">
    <location>
        <position position="1"/>
    </location>
</feature>
<dbReference type="InterPro" id="IPR036770">
    <property type="entry name" value="Ankyrin_rpt-contain_sf"/>
</dbReference>
<dbReference type="PANTHER" id="PTHR24173">
    <property type="entry name" value="ANKYRIN REPEAT CONTAINING"/>
    <property type="match status" value="1"/>
</dbReference>
<comment type="caution">
    <text evidence="5">The sequence shown here is derived from an EMBL/GenBank/DDBJ whole genome shotgun (WGS) entry which is preliminary data.</text>
</comment>
<evidence type="ECO:0000256" key="1">
    <source>
        <dbReference type="ARBA" id="ARBA00022737"/>
    </source>
</evidence>
<dbReference type="SMART" id="SM00248">
    <property type="entry name" value="ANK"/>
    <property type="match status" value="3"/>
</dbReference>
<feature type="region of interest" description="Disordered" evidence="4">
    <location>
        <begin position="1"/>
        <end position="35"/>
    </location>
</feature>
<evidence type="ECO:0000313" key="6">
    <source>
        <dbReference type="Proteomes" id="UP001187531"/>
    </source>
</evidence>
<evidence type="ECO:0000256" key="2">
    <source>
        <dbReference type="ARBA" id="ARBA00023043"/>
    </source>
</evidence>
<keyword evidence="2 3" id="KW-0040">ANK repeat</keyword>
<dbReference type="PRINTS" id="PR01415">
    <property type="entry name" value="ANKYRIN"/>
</dbReference>
<dbReference type="PANTHER" id="PTHR24173:SF74">
    <property type="entry name" value="ANKYRIN REPEAT DOMAIN-CONTAINING PROTEIN 16"/>
    <property type="match status" value="1"/>
</dbReference>
<reference evidence="5" key="1">
    <citation type="submission" date="2023-07" db="EMBL/GenBank/DDBJ databases">
        <title>Chromosome-level genome assembly of Artemia franciscana.</title>
        <authorList>
            <person name="Jo E."/>
        </authorList>
    </citation>
    <scope>NUCLEOTIDE SEQUENCE</scope>
    <source>
        <tissue evidence="5">Whole body</tissue>
    </source>
</reference>
<dbReference type="AlphaFoldDB" id="A0AA88IH69"/>
<keyword evidence="6" id="KW-1185">Reference proteome</keyword>
<dbReference type="Proteomes" id="UP001187531">
    <property type="component" value="Unassembled WGS sequence"/>
</dbReference>